<gene>
    <name evidence="1" type="ORF">MU0053_003741</name>
</gene>
<accession>A0ABM9M0V7</accession>
<dbReference type="EMBL" id="OY726397">
    <property type="protein sequence ID" value="CAJ1508124.1"/>
    <property type="molecule type" value="Genomic_DNA"/>
</dbReference>
<reference evidence="1 2" key="1">
    <citation type="submission" date="2023-08" db="EMBL/GenBank/DDBJ databases">
        <authorList>
            <person name="Folkvardsen B D."/>
            <person name="Norman A."/>
        </authorList>
    </citation>
    <scope>NUCLEOTIDE SEQUENCE [LARGE SCALE GENOMIC DNA]</scope>
    <source>
        <strain evidence="1 2">Mu0053</strain>
    </source>
</reference>
<name>A0ABM9M0V7_9MYCO</name>
<organism evidence="1 2">
    <name type="scientific">[Mycobacterium] burgundiense</name>
    <dbReference type="NCBI Taxonomy" id="3064286"/>
    <lineage>
        <taxon>Bacteria</taxon>
        <taxon>Bacillati</taxon>
        <taxon>Actinomycetota</taxon>
        <taxon>Actinomycetes</taxon>
        <taxon>Mycobacteriales</taxon>
        <taxon>Mycobacteriaceae</taxon>
        <taxon>Mycolicibacterium</taxon>
    </lineage>
</organism>
<keyword evidence="2" id="KW-1185">Reference proteome</keyword>
<dbReference type="Proteomes" id="UP001190465">
    <property type="component" value="Chromosome"/>
</dbReference>
<evidence type="ECO:0000313" key="2">
    <source>
        <dbReference type="Proteomes" id="UP001190465"/>
    </source>
</evidence>
<proteinExistence type="predicted"/>
<sequence length="667" mass="72100">MAALRSLLEVYGALDAAVIHATDAAVGSTVDEFLPGASANTGWYRELETLFFGPNAKLEPSFSDAVEDIEREVLADKPLSAGEKSRLLYATTAISRVRQDAGSSPAAPTLTATLGDDAFENSLAKALALVSPGDPAGSQKRGYQHRRDALLDDCHQPDSIVQQFLADLPFRMSQRAQFYGFREYAVAQLRLDPAILDIPVCHAAVIDVCGTEAVVVDTECSTTLVSLEDLKKIVNPFNWHHNYNDFFCSMDAIGAPERPDGWRRVLEGVGLCKVTNCVTLKTALKYHLSVSDENELIPWARLDYDLDDPCPGRGGDGRVTVDRGYINMWAHNDANNAAHQGVAIRTRKVVHITDVSPYAQARLVCITGYGTASGDFLIGAAQDPDKQCEGFDYYDTGVPVPATPTPDPAAATVASDGTPRPADHAVTTAVKLWTDAAATISNSYSKLAGKWSAGQLSLNDVTEHYRGVTEQLVTKPLAYLDTVSRPRYPAPVAERPSDDGSGNAVLVHQEATARALWDQLRIIIDNAAAEDKAGTWGVNGWIRTIHDLIDLQIRTAASYLKAAASGPWFGAVAVGTPWPSERVYVKPESYPRRPSAEGFSRVGLCNDTVEDTLIGFRPAVLPANADHFVVFLKDECRIGSNYRGTVRLSRCDGVAGEPTAQRVTVGL</sequence>
<protein>
    <submittedName>
        <fullName evidence="1">Uncharacterized protein</fullName>
    </submittedName>
</protein>
<evidence type="ECO:0000313" key="1">
    <source>
        <dbReference type="EMBL" id="CAJ1508124.1"/>
    </source>
</evidence>
<dbReference type="RefSeq" id="WP_308479101.1">
    <property type="nucleotide sequence ID" value="NZ_OY726397.1"/>
</dbReference>